<dbReference type="PROSITE" id="PS50994">
    <property type="entry name" value="INTEGRASE"/>
    <property type="match status" value="1"/>
</dbReference>
<dbReference type="InterPro" id="IPR001584">
    <property type="entry name" value="Integrase_cat-core"/>
</dbReference>
<organism evidence="2 3">
    <name type="scientific">Halomonas colorata</name>
    <dbReference type="NCBI Taxonomy" id="2742615"/>
    <lineage>
        <taxon>Bacteria</taxon>
        <taxon>Pseudomonadati</taxon>
        <taxon>Pseudomonadota</taxon>
        <taxon>Gammaproteobacteria</taxon>
        <taxon>Oceanospirillales</taxon>
        <taxon>Halomonadaceae</taxon>
        <taxon>Halomonas</taxon>
    </lineage>
</organism>
<feature type="domain" description="Integrase catalytic" evidence="1">
    <location>
        <begin position="216"/>
        <end position="408"/>
    </location>
</feature>
<dbReference type="RefSeq" id="WP_192538992.1">
    <property type="nucleotide sequence ID" value="NZ_RRZB01000036.1"/>
</dbReference>
<dbReference type="EMBL" id="RRZB01000036">
    <property type="protein sequence ID" value="MBE0464500.1"/>
    <property type="molecule type" value="Genomic_DNA"/>
</dbReference>
<dbReference type="InterPro" id="IPR036397">
    <property type="entry name" value="RNaseH_sf"/>
</dbReference>
<dbReference type="Proteomes" id="UP001645038">
    <property type="component" value="Unassembled WGS sequence"/>
</dbReference>
<dbReference type="InterPro" id="IPR012337">
    <property type="entry name" value="RNaseH-like_sf"/>
</dbReference>
<evidence type="ECO:0000259" key="1">
    <source>
        <dbReference type="PROSITE" id="PS50994"/>
    </source>
</evidence>
<sequence>MLEDPFFDESLAGIGFSYTACKKSRDEIEDVAFITIDDLDEECADKALFKYKVVKLVNKRLNGGWTKKNVEPIIYELYNEGVIDKKPGWQSVARWNAKYRVDKNLLCLVDRRAIKNNFCDFNSFSKDTFFWDAIEKKYLTRVRGSVATTYQFYKDLILVHNNENPDDQFEAVGRSAFYDRVKKLPPYICDLKRYGKRYADKKYRLVNSFTKSTRVMERVEIDHTALDLILLDDTLNTPIGRPFITVLIDTFSKCIVGFYLSFRGPSYNSVRCAVLNACLDKKDLLEKYPDIEKDWPCQGRIETLVVDNGAEFWSKDLERFSASIGMSVEYNPVGKPWKKPLVERIFNTYNTEFIHQIPGKTFSSAKDLEGYEPEKDALLPFSRFLHLLHIWVVDIYNQQPNKRRTNIPALSWQIGCQNFPPVVYQGAEKQRFKIESFPTVYRDLRPIGIEVDHISYSSEMLVEFRKHHPPPPGQKKHKLCVKRDPSDVSFVYVFLPSLEKYVKVNATSQEFQLDGVSIFQYQVMRRLWNNHIEINTDHEGLALANMKLSERMDDIRENALVKKRSSLKGMKSVAAFIGVDSESDVTFESVHRDMKSRDNAMYDSSGGGLTDSKKIEFIDDWHDIADDVEPY</sequence>
<reference evidence="2 3" key="1">
    <citation type="submission" date="2020-07" db="EMBL/GenBank/DDBJ databases">
        <title>Halophilic bacteria isolated from french cheeses.</title>
        <authorList>
            <person name="Kothe C.I."/>
            <person name="Farah-Kraiem B."/>
            <person name="Renault P."/>
            <person name="Dridi B."/>
        </authorList>
    </citation>
    <scope>NUCLEOTIDE SEQUENCE [LARGE SCALE GENOMIC DNA]</scope>
    <source>
        <strain evidence="2 3">FME20</strain>
    </source>
</reference>
<dbReference type="SUPFAM" id="SSF53098">
    <property type="entry name" value="Ribonuclease H-like"/>
    <property type="match status" value="1"/>
</dbReference>
<evidence type="ECO:0000313" key="3">
    <source>
        <dbReference type="Proteomes" id="UP001645038"/>
    </source>
</evidence>
<dbReference type="Gene3D" id="3.30.420.10">
    <property type="entry name" value="Ribonuclease H-like superfamily/Ribonuclease H"/>
    <property type="match status" value="1"/>
</dbReference>
<evidence type="ECO:0000313" key="2">
    <source>
        <dbReference type="EMBL" id="MBE0464500.1"/>
    </source>
</evidence>
<protein>
    <submittedName>
        <fullName evidence="2">Transposase family protein</fullName>
    </submittedName>
</protein>
<proteinExistence type="predicted"/>
<keyword evidence="3" id="KW-1185">Reference proteome</keyword>
<comment type="caution">
    <text evidence="2">The sequence shown here is derived from an EMBL/GenBank/DDBJ whole genome shotgun (WGS) entry which is preliminary data.</text>
</comment>
<name>A0ABR9G0R3_9GAMM</name>
<gene>
    <name evidence="2" type="ORF">EI547_13690</name>
</gene>
<accession>A0ABR9G0R3</accession>